<dbReference type="SMART" id="SM00260">
    <property type="entry name" value="CheW"/>
    <property type="match status" value="1"/>
</dbReference>
<dbReference type="EMBL" id="JAEEGA010000008">
    <property type="protein sequence ID" value="MBP1042020.1"/>
    <property type="molecule type" value="Genomic_DNA"/>
</dbReference>
<proteinExistence type="predicted"/>
<dbReference type="GO" id="GO:0007165">
    <property type="term" value="P:signal transduction"/>
    <property type="evidence" value="ECO:0007669"/>
    <property type="project" value="InterPro"/>
</dbReference>
<dbReference type="GO" id="GO:0005829">
    <property type="term" value="C:cytosol"/>
    <property type="evidence" value="ECO:0007669"/>
    <property type="project" value="TreeGrafter"/>
</dbReference>
<dbReference type="Gene3D" id="2.40.50.180">
    <property type="entry name" value="CheA-289, Domain 4"/>
    <property type="match status" value="1"/>
</dbReference>
<dbReference type="Proteomes" id="UP000674938">
    <property type="component" value="Unassembled WGS sequence"/>
</dbReference>
<dbReference type="AlphaFoldDB" id="A0A940P6L7"/>
<accession>A0A940P6L7</accession>
<organism evidence="2 3">
    <name type="scientific">Vagococcus allomyrinae</name>
    <dbReference type="NCBI Taxonomy" id="2794353"/>
    <lineage>
        <taxon>Bacteria</taxon>
        <taxon>Bacillati</taxon>
        <taxon>Bacillota</taxon>
        <taxon>Bacilli</taxon>
        <taxon>Lactobacillales</taxon>
        <taxon>Enterococcaceae</taxon>
        <taxon>Vagococcus</taxon>
    </lineage>
</organism>
<dbReference type="PROSITE" id="PS50851">
    <property type="entry name" value="CHEW"/>
    <property type="match status" value="1"/>
</dbReference>
<dbReference type="InterPro" id="IPR002545">
    <property type="entry name" value="CheW-lke_dom"/>
</dbReference>
<dbReference type="Gene3D" id="2.30.30.40">
    <property type="entry name" value="SH3 Domains"/>
    <property type="match status" value="1"/>
</dbReference>
<evidence type="ECO:0000313" key="2">
    <source>
        <dbReference type="EMBL" id="MBP1042020.1"/>
    </source>
</evidence>
<dbReference type="InterPro" id="IPR036061">
    <property type="entry name" value="CheW-like_dom_sf"/>
</dbReference>
<keyword evidence="3" id="KW-1185">Reference proteome</keyword>
<sequence length="136" mass="15358">MQLIVFTKQEKYYAVHTENVGEIIKNTTCFNVPKSPLWVEGLINLRGTIVTLVNFSKFLHESDSDDHRNIIIITNKDEKLGILVEGIVGVYTVDEQEIQILEQGRDANIEGLVPIEDKLANIINIMTIFSENEGSI</sequence>
<dbReference type="PANTHER" id="PTHR22617">
    <property type="entry name" value="CHEMOTAXIS SENSOR HISTIDINE KINASE-RELATED"/>
    <property type="match status" value="1"/>
</dbReference>
<evidence type="ECO:0000259" key="1">
    <source>
        <dbReference type="PROSITE" id="PS50851"/>
    </source>
</evidence>
<dbReference type="RefSeq" id="WP_209528798.1">
    <property type="nucleotide sequence ID" value="NZ_JAEEGA010000008.1"/>
</dbReference>
<gene>
    <name evidence="2" type="ORF">I6N95_13445</name>
</gene>
<evidence type="ECO:0000313" key="3">
    <source>
        <dbReference type="Proteomes" id="UP000674938"/>
    </source>
</evidence>
<dbReference type="Pfam" id="PF01584">
    <property type="entry name" value="CheW"/>
    <property type="match status" value="1"/>
</dbReference>
<dbReference type="PANTHER" id="PTHR22617:SF23">
    <property type="entry name" value="CHEMOTAXIS PROTEIN CHEW"/>
    <property type="match status" value="1"/>
</dbReference>
<comment type="caution">
    <text evidence="2">The sequence shown here is derived from an EMBL/GenBank/DDBJ whole genome shotgun (WGS) entry which is preliminary data.</text>
</comment>
<name>A0A940P6L7_9ENTE</name>
<dbReference type="SUPFAM" id="SSF50341">
    <property type="entry name" value="CheW-like"/>
    <property type="match status" value="1"/>
</dbReference>
<protein>
    <submittedName>
        <fullName evidence="2">Chemotaxis protein CheW</fullName>
    </submittedName>
</protein>
<dbReference type="GO" id="GO:0006935">
    <property type="term" value="P:chemotaxis"/>
    <property type="evidence" value="ECO:0007669"/>
    <property type="project" value="InterPro"/>
</dbReference>
<dbReference type="InterPro" id="IPR039315">
    <property type="entry name" value="CheW"/>
</dbReference>
<reference evidence="2" key="1">
    <citation type="submission" date="2020-12" db="EMBL/GenBank/DDBJ databases">
        <title>Vagococcus allomyrinae sp. nov. and Enterococcus lavae sp. nov., isolated from the larvae of Allomyrina dichotoma.</title>
        <authorList>
            <person name="Lee S.D."/>
        </authorList>
    </citation>
    <scope>NUCLEOTIDE SEQUENCE</scope>
    <source>
        <strain evidence="2">BWB3-3</strain>
    </source>
</reference>
<feature type="domain" description="CheW-like" evidence="1">
    <location>
        <begin position="1"/>
        <end position="134"/>
    </location>
</feature>